<sequence length="649" mass="75796">MSLETVQQLINEYHRVNAIQEKDPHKEENMIFYVTKERDIYRLITEQLRQIIQKKTEETQRLKNQLFRFEEQSKKLIGEAETQWNLENKKSSVYNEKSYIIKLQEEKEEKIASLEALIKEGKTVTEKQRKELLKVHDKAFAEINLKMNEIYASMPQNSYKREQSERYLQRNKIISEGIEMREKKMAKEIDATFIKFIKKDENTLKDSSSEHQITKRFKTLNKTTKESIIKEENESKRRGSSPINYCLDKSKQEQEKINNQITEYKPLNILTVELPSLTSKIENYWGYFPLKEEFGTPQLFDISGKWTKYSGNNDKGTFLYPKEPWWDGYFKSETEEEISKWIGMDSNLRVVFLAIKEFDSMPLEFNQYPKDDVGLLLRWSDGEIKDIIPRGYAFPNSNTCTKERATKIVKSYLKSAVQMYPITKKVETEMLQFEEVTTPKKISVGVVCSNGLTEWKLVTENRECDDKLFEFLGNIGNGIELLNFNGYNGGLDTTTTRVDGRYSVYSRKDCFEIMYHVVPLLTERSATKLFNQENIIIVFKDGGERINLSGVQFRTQVIIVVNPLPSSNYRIEVWARGSLKEIEMSLPKDDYIVSKKYLKEFIMSIIINVSYTTSISGVLQSSCSRERSSALKTIYEKTLGNNKHNSSIF</sequence>
<evidence type="ECO:0000313" key="5">
    <source>
        <dbReference type="Proteomes" id="UP001628156"/>
    </source>
</evidence>
<keyword evidence="5" id="KW-1185">Reference proteome</keyword>
<evidence type="ECO:0000259" key="3">
    <source>
        <dbReference type="PROSITE" id="PS50085"/>
    </source>
</evidence>
<comment type="caution">
    <text evidence="4">The sequence shown here is derived from an EMBL/GenBank/DDBJ whole genome shotgun (WGS) entry which is preliminary data.</text>
</comment>
<keyword evidence="2" id="KW-0175">Coiled coil</keyword>
<evidence type="ECO:0000313" key="4">
    <source>
        <dbReference type="EMBL" id="GAB1218935.1"/>
    </source>
</evidence>
<evidence type="ECO:0000256" key="1">
    <source>
        <dbReference type="ARBA" id="ARBA00022468"/>
    </source>
</evidence>
<dbReference type="InterPro" id="IPR050989">
    <property type="entry name" value="Rap1_Ran_GAP"/>
</dbReference>
<dbReference type="InterPro" id="IPR035974">
    <property type="entry name" value="Rap/Ran-GAP_sf"/>
</dbReference>
<accession>A0ABQ0D7V6</accession>
<dbReference type="Pfam" id="PF02145">
    <property type="entry name" value="Rap_GAP"/>
    <property type="match status" value="1"/>
</dbReference>
<dbReference type="Proteomes" id="UP001628156">
    <property type="component" value="Unassembled WGS sequence"/>
</dbReference>
<evidence type="ECO:0000256" key="2">
    <source>
        <dbReference type="SAM" id="Coils"/>
    </source>
</evidence>
<name>A0ABQ0D7V6_9EUKA</name>
<dbReference type="InterPro" id="IPR000331">
    <property type="entry name" value="Rap/Ran_GAP_dom"/>
</dbReference>
<dbReference type="Gene3D" id="3.40.50.11210">
    <property type="entry name" value="Rap/Ran-GAP"/>
    <property type="match status" value="1"/>
</dbReference>
<keyword evidence="1" id="KW-0343">GTPase activation</keyword>
<gene>
    <name evidence="4" type="ORF">ENUP19_0009G0041</name>
</gene>
<reference evidence="4 5" key="1">
    <citation type="journal article" date="2019" name="PLoS Negl. Trop. Dis.">
        <title>Whole genome sequencing of Entamoeba nuttalli reveals mammalian host-related molecular signatures and a novel octapeptide-repeat surface protein.</title>
        <authorList>
            <person name="Tanaka M."/>
            <person name="Makiuchi T."/>
            <person name="Komiyama T."/>
            <person name="Shiina T."/>
            <person name="Osaki K."/>
            <person name="Tachibana H."/>
        </authorList>
    </citation>
    <scope>NUCLEOTIDE SEQUENCE [LARGE SCALE GENOMIC DNA]</scope>
    <source>
        <strain evidence="4 5">P19-061405</strain>
    </source>
</reference>
<dbReference type="PANTHER" id="PTHR15711:SF22">
    <property type="entry name" value="RAP-GAP DOMAIN-CONTAINING PROTEIN"/>
    <property type="match status" value="1"/>
</dbReference>
<dbReference type="PROSITE" id="PS50085">
    <property type="entry name" value="RAPGAP"/>
    <property type="match status" value="1"/>
</dbReference>
<proteinExistence type="predicted"/>
<dbReference type="SUPFAM" id="SSF111347">
    <property type="entry name" value="Rap/Ran-GAP"/>
    <property type="match status" value="1"/>
</dbReference>
<dbReference type="PANTHER" id="PTHR15711">
    <property type="entry name" value="RAP GTPASE-ACTIVATING PROTEIN"/>
    <property type="match status" value="1"/>
</dbReference>
<feature type="coiled-coil region" evidence="2">
    <location>
        <begin position="45"/>
        <end position="72"/>
    </location>
</feature>
<feature type="domain" description="Rap-GAP" evidence="3">
    <location>
        <begin position="428"/>
        <end position="634"/>
    </location>
</feature>
<dbReference type="EMBL" id="BAAFRS010000009">
    <property type="protein sequence ID" value="GAB1218935.1"/>
    <property type="molecule type" value="Genomic_DNA"/>
</dbReference>
<organism evidence="4 5">
    <name type="scientific">Entamoeba nuttalli</name>
    <dbReference type="NCBI Taxonomy" id="412467"/>
    <lineage>
        <taxon>Eukaryota</taxon>
        <taxon>Amoebozoa</taxon>
        <taxon>Evosea</taxon>
        <taxon>Archamoebae</taxon>
        <taxon>Mastigamoebida</taxon>
        <taxon>Entamoebidae</taxon>
        <taxon>Entamoeba</taxon>
    </lineage>
</organism>
<protein>
    <recommendedName>
        <fullName evidence="3">Rap-GAP domain-containing protein</fullName>
    </recommendedName>
</protein>